<name>A0A395ICZ5_9HELO</name>
<evidence type="ECO:0000313" key="2">
    <source>
        <dbReference type="EMBL" id="RAL58217.1"/>
    </source>
</evidence>
<organism evidence="2 3">
    <name type="scientific">Monilinia fructigena</name>
    <dbReference type="NCBI Taxonomy" id="38457"/>
    <lineage>
        <taxon>Eukaryota</taxon>
        <taxon>Fungi</taxon>
        <taxon>Dikarya</taxon>
        <taxon>Ascomycota</taxon>
        <taxon>Pezizomycotina</taxon>
        <taxon>Leotiomycetes</taxon>
        <taxon>Helotiales</taxon>
        <taxon>Sclerotiniaceae</taxon>
        <taxon>Monilinia</taxon>
    </lineage>
</organism>
<accession>A0A395ICZ5</accession>
<dbReference type="EMBL" id="QKRW01000093">
    <property type="protein sequence ID" value="RAL58217.1"/>
    <property type="molecule type" value="Genomic_DNA"/>
</dbReference>
<comment type="caution">
    <text evidence="2">The sequence shown here is derived from an EMBL/GenBank/DDBJ whole genome shotgun (WGS) entry which is preliminary data.</text>
</comment>
<dbReference type="AlphaFoldDB" id="A0A395ICZ5"/>
<dbReference type="Proteomes" id="UP000249056">
    <property type="component" value="Unassembled WGS sequence"/>
</dbReference>
<feature type="region of interest" description="Disordered" evidence="1">
    <location>
        <begin position="18"/>
        <end position="44"/>
    </location>
</feature>
<keyword evidence="3" id="KW-1185">Reference proteome</keyword>
<proteinExistence type="predicted"/>
<feature type="compositionally biased region" description="Basic and acidic residues" evidence="1">
    <location>
        <begin position="18"/>
        <end position="36"/>
    </location>
</feature>
<gene>
    <name evidence="2" type="ORF">DID88_002296</name>
</gene>
<sequence length="85" mass="10053">MIRRDLHTLEELDLAEENERLEKEKAEKEKLEKEKAGVPAPSDSSSFDFFDPSWNACNFSGQLRSFLCSHVFSELLFRHHIWRWG</sequence>
<protein>
    <submittedName>
        <fullName evidence="2">Uncharacterized protein</fullName>
    </submittedName>
</protein>
<reference evidence="2 3" key="1">
    <citation type="submission" date="2018-06" db="EMBL/GenBank/DDBJ databases">
        <title>Genome Sequence of the Brown Rot Fungal Pathogen Monilinia fructigena.</title>
        <authorList>
            <person name="Landi L."/>
            <person name="De Miccolis Angelini R.M."/>
            <person name="Pollastro S."/>
            <person name="Abate D."/>
            <person name="Faretra F."/>
            <person name="Romanazzi G."/>
        </authorList>
    </citation>
    <scope>NUCLEOTIDE SEQUENCE [LARGE SCALE GENOMIC DNA]</scope>
    <source>
        <strain evidence="2 3">Mfrg269</strain>
    </source>
</reference>
<evidence type="ECO:0000313" key="3">
    <source>
        <dbReference type="Proteomes" id="UP000249056"/>
    </source>
</evidence>
<evidence type="ECO:0000256" key="1">
    <source>
        <dbReference type="SAM" id="MobiDB-lite"/>
    </source>
</evidence>